<dbReference type="OrthoDB" id="17861at2157"/>
<feature type="transmembrane region" description="Helical" evidence="5">
    <location>
        <begin position="250"/>
        <end position="268"/>
    </location>
</feature>
<accession>A0A1I6Q0P7</accession>
<dbReference type="AlphaFoldDB" id="A0A1I6Q0P7"/>
<reference evidence="8" key="1">
    <citation type="submission" date="2016-10" db="EMBL/GenBank/DDBJ databases">
        <authorList>
            <person name="Varghese N."/>
            <person name="Submissions S."/>
        </authorList>
    </citation>
    <scope>NUCLEOTIDE SEQUENCE [LARGE SCALE GENOMIC DNA]</scope>
    <source>
        <strain evidence="8">DSM 22427</strain>
    </source>
</reference>
<feature type="transmembrane region" description="Helical" evidence="5">
    <location>
        <begin position="96"/>
        <end position="119"/>
    </location>
</feature>
<dbReference type="EMBL" id="FOZS01000001">
    <property type="protein sequence ID" value="SFS46059.1"/>
    <property type="molecule type" value="Genomic_DNA"/>
</dbReference>
<dbReference type="Pfam" id="PF00892">
    <property type="entry name" value="EamA"/>
    <property type="match status" value="2"/>
</dbReference>
<evidence type="ECO:0000256" key="5">
    <source>
        <dbReference type="SAM" id="Phobius"/>
    </source>
</evidence>
<evidence type="ECO:0000256" key="1">
    <source>
        <dbReference type="ARBA" id="ARBA00004141"/>
    </source>
</evidence>
<organism evidence="7 8">
    <name type="scientific">Halostagnicola kamekurae</name>
    <dbReference type="NCBI Taxonomy" id="619731"/>
    <lineage>
        <taxon>Archaea</taxon>
        <taxon>Methanobacteriati</taxon>
        <taxon>Methanobacteriota</taxon>
        <taxon>Stenosarchaea group</taxon>
        <taxon>Halobacteria</taxon>
        <taxon>Halobacteriales</taxon>
        <taxon>Natrialbaceae</taxon>
        <taxon>Halostagnicola</taxon>
    </lineage>
</organism>
<comment type="subcellular location">
    <subcellularLocation>
        <location evidence="1">Membrane</location>
        <topology evidence="1">Multi-pass membrane protein</topology>
    </subcellularLocation>
</comment>
<keyword evidence="4 5" id="KW-0472">Membrane</keyword>
<feature type="transmembrane region" description="Helical" evidence="5">
    <location>
        <begin position="187"/>
        <end position="206"/>
    </location>
</feature>
<dbReference type="PANTHER" id="PTHR32322">
    <property type="entry name" value="INNER MEMBRANE TRANSPORTER"/>
    <property type="match status" value="1"/>
</dbReference>
<dbReference type="GO" id="GO:0016020">
    <property type="term" value="C:membrane"/>
    <property type="evidence" value="ECO:0007669"/>
    <property type="project" value="UniProtKB-SubCell"/>
</dbReference>
<feature type="domain" description="EamA" evidence="6">
    <location>
        <begin position="8"/>
        <end position="142"/>
    </location>
</feature>
<feature type="domain" description="EamA" evidence="6">
    <location>
        <begin position="157"/>
        <end position="290"/>
    </location>
</feature>
<feature type="transmembrane region" description="Helical" evidence="5">
    <location>
        <begin position="156"/>
        <end position="175"/>
    </location>
</feature>
<evidence type="ECO:0000256" key="2">
    <source>
        <dbReference type="ARBA" id="ARBA00022692"/>
    </source>
</evidence>
<gene>
    <name evidence="7" type="ORF">SAMN04488556_0909</name>
</gene>
<name>A0A1I6Q0P7_9EURY</name>
<dbReference type="InterPro" id="IPR000620">
    <property type="entry name" value="EamA_dom"/>
</dbReference>
<dbReference type="InterPro" id="IPR037185">
    <property type="entry name" value="EmrE-like"/>
</dbReference>
<dbReference type="Proteomes" id="UP000199199">
    <property type="component" value="Unassembled WGS sequence"/>
</dbReference>
<evidence type="ECO:0000259" key="6">
    <source>
        <dbReference type="Pfam" id="PF00892"/>
    </source>
</evidence>
<evidence type="ECO:0000313" key="7">
    <source>
        <dbReference type="EMBL" id="SFS46059.1"/>
    </source>
</evidence>
<protein>
    <submittedName>
        <fullName evidence="7">Permease of the drug/metabolite transporter (DMT) superfamily</fullName>
    </submittedName>
</protein>
<feature type="transmembrane region" description="Helical" evidence="5">
    <location>
        <begin position="218"/>
        <end position="238"/>
    </location>
</feature>
<evidence type="ECO:0000313" key="8">
    <source>
        <dbReference type="Proteomes" id="UP000199199"/>
    </source>
</evidence>
<keyword evidence="2 5" id="KW-0812">Transmembrane</keyword>
<dbReference type="InterPro" id="IPR050638">
    <property type="entry name" value="AA-Vitamin_Transporters"/>
</dbReference>
<proteinExistence type="predicted"/>
<dbReference type="RefSeq" id="WP_092902120.1">
    <property type="nucleotide sequence ID" value="NZ_FOZS01000001.1"/>
</dbReference>
<evidence type="ECO:0000256" key="3">
    <source>
        <dbReference type="ARBA" id="ARBA00022989"/>
    </source>
</evidence>
<feature type="transmembrane region" description="Helical" evidence="5">
    <location>
        <begin position="126"/>
        <end position="144"/>
    </location>
</feature>
<feature type="transmembrane region" description="Helical" evidence="5">
    <location>
        <begin position="69"/>
        <end position="90"/>
    </location>
</feature>
<feature type="transmembrane region" description="Helical" evidence="5">
    <location>
        <begin position="34"/>
        <end position="57"/>
    </location>
</feature>
<feature type="transmembrane region" description="Helical" evidence="5">
    <location>
        <begin position="274"/>
        <end position="295"/>
    </location>
</feature>
<dbReference type="PANTHER" id="PTHR32322:SF2">
    <property type="entry name" value="EAMA DOMAIN-CONTAINING PROTEIN"/>
    <property type="match status" value="1"/>
</dbReference>
<keyword evidence="3 5" id="KW-1133">Transmembrane helix</keyword>
<sequence length="330" mass="33481">MSRTRVAVSFVLASVFFGGTFVAAKAGQAYIPPLLFVALRFDIAAVLLLAYAAVTTPRADLVPRTRGDIAGIIAAGVFAIGLANALLFVGQGYVSSAVGSIVFSLVPIFSPLFAGVLLADERLTPAGAVGTAVGLVGVAMVIGIDPGNLSSALDYGTAIVFGGAVSAALGGVLIRRAETTTSSTVRTAWALPVSALLLHALSVGAGESAAAIEWTAGAVVALVYVGVFAGAIAYIAYFDLIDEVGAIRSSLTFYASPAVAAIGGWLVLGEQLSGLAVAGFAVILAGFTIIGYRTVVPALEGAVLRAIHRLPPIRLLGDDRRESGFETDGD</sequence>
<evidence type="ECO:0000256" key="4">
    <source>
        <dbReference type="ARBA" id="ARBA00023136"/>
    </source>
</evidence>
<keyword evidence="8" id="KW-1185">Reference proteome</keyword>
<dbReference type="SUPFAM" id="SSF103481">
    <property type="entry name" value="Multidrug resistance efflux transporter EmrE"/>
    <property type="match status" value="2"/>
</dbReference>